<evidence type="ECO:0000256" key="1">
    <source>
        <dbReference type="ARBA" id="ARBA00008857"/>
    </source>
</evidence>
<gene>
    <name evidence="5" type="ORF">SAMN04490239_8975</name>
</gene>
<keyword evidence="2" id="KW-0238">DNA-binding</keyword>
<accession>A0A1H5C2R6</accession>
<keyword evidence="3" id="KW-0233">DNA recombination</keyword>
<dbReference type="EMBL" id="FNSV01000005">
    <property type="protein sequence ID" value="SED60926.1"/>
    <property type="molecule type" value="Genomic_DNA"/>
</dbReference>
<evidence type="ECO:0000313" key="5">
    <source>
        <dbReference type="EMBL" id="SED60926.1"/>
    </source>
</evidence>
<dbReference type="InterPro" id="IPR002104">
    <property type="entry name" value="Integrase_catalytic"/>
</dbReference>
<evidence type="ECO:0000259" key="4">
    <source>
        <dbReference type="PROSITE" id="PS51898"/>
    </source>
</evidence>
<dbReference type="PROSITE" id="PS51898">
    <property type="entry name" value="TYR_RECOMBINASE"/>
    <property type="match status" value="1"/>
</dbReference>
<keyword evidence="6" id="KW-1185">Reference proteome</keyword>
<dbReference type="GO" id="GO:0006310">
    <property type="term" value="P:DNA recombination"/>
    <property type="evidence" value="ECO:0007669"/>
    <property type="project" value="UniProtKB-KW"/>
</dbReference>
<dbReference type="SUPFAM" id="SSF56349">
    <property type="entry name" value="DNA breaking-rejoining enzymes"/>
    <property type="match status" value="1"/>
</dbReference>
<dbReference type="InterPro" id="IPR050090">
    <property type="entry name" value="Tyrosine_recombinase_XerCD"/>
</dbReference>
<feature type="domain" description="Tyr recombinase" evidence="4">
    <location>
        <begin position="350"/>
        <end position="573"/>
    </location>
</feature>
<dbReference type="GO" id="GO:0003677">
    <property type="term" value="F:DNA binding"/>
    <property type="evidence" value="ECO:0007669"/>
    <property type="project" value="UniProtKB-KW"/>
</dbReference>
<reference evidence="6" key="1">
    <citation type="submission" date="2016-10" db="EMBL/GenBank/DDBJ databases">
        <authorList>
            <person name="Varghese N."/>
            <person name="Submissions S."/>
        </authorList>
    </citation>
    <scope>NUCLEOTIDE SEQUENCE [LARGE SCALE GENOMIC DNA]</scope>
    <source>
        <strain evidence="6">DSM 44498</strain>
    </source>
</reference>
<dbReference type="Pfam" id="PF00589">
    <property type="entry name" value="Phage_integrase"/>
    <property type="match status" value="1"/>
</dbReference>
<organism evidence="5 6">
    <name type="scientific">Rhodococcus koreensis</name>
    <dbReference type="NCBI Taxonomy" id="99653"/>
    <lineage>
        <taxon>Bacteria</taxon>
        <taxon>Bacillati</taxon>
        <taxon>Actinomycetota</taxon>
        <taxon>Actinomycetes</taxon>
        <taxon>Mycobacteriales</taxon>
        <taxon>Nocardiaceae</taxon>
        <taxon>Rhodococcus</taxon>
    </lineage>
</organism>
<proteinExistence type="inferred from homology"/>
<dbReference type="PANTHER" id="PTHR30349">
    <property type="entry name" value="PHAGE INTEGRASE-RELATED"/>
    <property type="match status" value="1"/>
</dbReference>
<dbReference type="PANTHER" id="PTHR30349:SF41">
    <property type="entry name" value="INTEGRASE_RECOMBINASE PROTEIN MJ0367-RELATED"/>
    <property type="match status" value="1"/>
</dbReference>
<dbReference type="InterPro" id="IPR011010">
    <property type="entry name" value="DNA_brk_join_enz"/>
</dbReference>
<name>A0A1H5C2R6_9NOCA</name>
<dbReference type="RefSeq" id="WP_072943240.1">
    <property type="nucleotide sequence ID" value="NZ_FNSV01000005.1"/>
</dbReference>
<evidence type="ECO:0000256" key="3">
    <source>
        <dbReference type="ARBA" id="ARBA00023172"/>
    </source>
</evidence>
<dbReference type="Gene3D" id="1.10.443.10">
    <property type="entry name" value="Intergrase catalytic core"/>
    <property type="match status" value="1"/>
</dbReference>
<dbReference type="AlphaFoldDB" id="A0A1H5C2R6"/>
<dbReference type="OrthoDB" id="8421690at2"/>
<dbReference type="Proteomes" id="UP000183561">
    <property type="component" value="Unassembled WGS sequence"/>
</dbReference>
<evidence type="ECO:0000256" key="2">
    <source>
        <dbReference type="ARBA" id="ARBA00023125"/>
    </source>
</evidence>
<sequence length="723" mass="80378">MTGGRDEATIDWVEAARVRCDPQALENLWAAVPEPMRLSCFAESSVPTEYAGAFCHDGTWRAGVDLSQLPEPMRREVAWCVFRIIELGGKIPTPGLSMLVRRLGEVIADRAGRAPASLLGLPVRDWCGQIQHAVHRRRGRLPAATTMNNIRCLLTRMMRLLVTASDTGPWWQRDRWNPVEDNQIPLREHEPMGRYSVRFDRIGTRWLRRGLQWHCKVGLETGSLSWSTVHRRIVAVGEFDGFLGGRGVEGPWLVDGAAGMRALMLEFLGHLRARPVTRGRRTGQRLSPASMQRLASDVEQFYLFMTDNKDAAAAALAEPGWRRLGPEHAGFYRRGELPGKPRPRLDGQVIDDDAMTRIMGGLDLLGAAVADGGFGDEQAMRITMLVALLGRRVSEICLLDRDPLLPLSPTAPASPGGPAADSDEPGLVAKLRYQQTKIDGGPDTIPVHAEVVAIIREQQQWAQRFLAEHGAPGRTPKYLFLAALMNRNGDRPYSGTVLRNLLTDLAVRLEVRDSAGALVDFNRTHRFRHTVATRLLNSGVPLHVLQRYLGHLTPTMSMTYAQTLQSTAEAEFLRFRKITADGRELEVDSRDLYDMLELDRRTDRILPNGYCLLPPRQVCGKGNACLTCDKFATDATFLPELQIQLVRTTQLITERRATFEARTGQPMGEDNIWLAGRHQERDALGRIILTLGHTRLADGTAGAIRGAGVEARTEAITGKEDNH</sequence>
<dbReference type="InterPro" id="IPR013762">
    <property type="entry name" value="Integrase-like_cat_sf"/>
</dbReference>
<comment type="similarity">
    <text evidence="1">Belongs to the 'phage' integrase family.</text>
</comment>
<dbReference type="GO" id="GO:0015074">
    <property type="term" value="P:DNA integration"/>
    <property type="evidence" value="ECO:0007669"/>
    <property type="project" value="InterPro"/>
</dbReference>
<evidence type="ECO:0000313" key="6">
    <source>
        <dbReference type="Proteomes" id="UP000183561"/>
    </source>
</evidence>
<protein>
    <submittedName>
        <fullName evidence="5">Site-specific recombinase XerD</fullName>
    </submittedName>
</protein>